<dbReference type="InterPro" id="IPR015424">
    <property type="entry name" value="PyrdxlP-dep_Trfase"/>
</dbReference>
<dbReference type="EC" id="1.4.4.2" evidence="4"/>
<dbReference type="Gene3D" id="3.90.1150.10">
    <property type="entry name" value="Aspartate Aminotransferase, domain 1"/>
    <property type="match status" value="1"/>
</dbReference>
<dbReference type="AlphaFoldDB" id="A0A931LUW4"/>
<dbReference type="Proteomes" id="UP000727962">
    <property type="component" value="Unassembled WGS sequence"/>
</dbReference>
<gene>
    <name evidence="4 6" type="primary">gcvPA</name>
    <name evidence="6" type="ORF">HYR64_05795</name>
</gene>
<dbReference type="Gene3D" id="3.40.640.10">
    <property type="entry name" value="Type I PLP-dependent aspartate aminotransferase-like (Major domain)"/>
    <property type="match status" value="1"/>
</dbReference>
<comment type="function">
    <text evidence="1 4">The glycine cleavage system catalyzes the degradation of glycine. The P protein binds the alpha-amino group of glycine through its pyridoxal phosphate cofactor; CO(2) is released and the remaining methylamine moiety is then transferred to the lipoamide cofactor of the H protein.</text>
</comment>
<accession>A0A931LUW4</accession>
<protein>
    <recommendedName>
        <fullName evidence="4">Probable glycine dehydrogenase (decarboxylating) subunit 1</fullName>
        <ecNumber evidence="4">1.4.4.2</ecNumber>
    </recommendedName>
    <alternativeName>
        <fullName evidence="4">Glycine cleavage system P-protein subunit 1</fullName>
    </alternativeName>
    <alternativeName>
        <fullName evidence="4">Glycine decarboxylase subunit 1</fullName>
    </alternativeName>
    <alternativeName>
        <fullName evidence="4">Glycine dehydrogenase (aminomethyl-transferring) subunit 1</fullName>
    </alternativeName>
</protein>
<evidence type="ECO:0000256" key="3">
    <source>
        <dbReference type="ARBA" id="ARBA00049026"/>
    </source>
</evidence>
<dbReference type="PANTHER" id="PTHR42806:SF1">
    <property type="entry name" value="GLYCINE DEHYDROGENASE (DECARBOXYLATING)"/>
    <property type="match status" value="1"/>
</dbReference>
<comment type="catalytic activity">
    <reaction evidence="3 4">
        <text>N(6)-[(R)-lipoyl]-L-lysyl-[glycine-cleavage complex H protein] + glycine + H(+) = N(6)-[(R)-S(8)-aminomethyldihydrolipoyl]-L-lysyl-[glycine-cleavage complex H protein] + CO2</text>
        <dbReference type="Rhea" id="RHEA:24304"/>
        <dbReference type="Rhea" id="RHEA-COMP:10494"/>
        <dbReference type="Rhea" id="RHEA-COMP:10495"/>
        <dbReference type="ChEBI" id="CHEBI:15378"/>
        <dbReference type="ChEBI" id="CHEBI:16526"/>
        <dbReference type="ChEBI" id="CHEBI:57305"/>
        <dbReference type="ChEBI" id="CHEBI:83099"/>
        <dbReference type="ChEBI" id="CHEBI:83143"/>
        <dbReference type="EC" id="1.4.4.2"/>
    </reaction>
</comment>
<evidence type="ECO:0000313" key="6">
    <source>
        <dbReference type="EMBL" id="MBI1756603.1"/>
    </source>
</evidence>
<dbReference type="InterPro" id="IPR023010">
    <property type="entry name" value="GcvPA"/>
</dbReference>
<dbReference type="EMBL" id="JACOSL010000037">
    <property type="protein sequence ID" value="MBI1756603.1"/>
    <property type="molecule type" value="Genomic_DNA"/>
</dbReference>
<comment type="caution">
    <text evidence="6">The sequence shown here is derived from an EMBL/GenBank/DDBJ whole genome shotgun (WGS) entry which is preliminary data.</text>
</comment>
<dbReference type="InterPro" id="IPR049315">
    <property type="entry name" value="GDC-P_N"/>
</dbReference>
<dbReference type="InterPro" id="IPR015422">
    <property type="entry name" value="PyrdxlP-dep_Trfase_small"/>
</dbReference>
<comment type="similarity">
    <text evidence="4">Belongs to the GcvP family. N-terminal subunit subfamily.</text>
</comment>
<comment type="subunit">
    <text evidence="4">The glycine cleavage system is composed of four proteins: P, T, L and H. In this organism, the P 'protein' is a heterodimer of two subunits.</text>
</comment>
<name>A0A931LUW4_FIMGI</name>
<dbReference type="GO" id="GO:0019464">
    <property type="term" value="P:glycine decarboxylation via glycine cleavage system"/>
    <property type="evidence" value="ECO:0007669"/>
    <property type="project" value="UniProtKB-UniRule"/>
</dbReference>
<organism evidence="6 7">
    <name type="scientific">Fimbriimonas ginsengisoli</name>
    <dbReference type="NCBI Taxonomy" id="1005039"/>
    <lineage>
        <taxon>Bacteria</taxon>
        <taxon>Bacillati</taxon>
        <taxon>Armatimonadota</taxon>
        <taxon>Fimbriimonadia</taxon>
        <taxon>Fimbriimonadales</taxon>
        <taxon>Fimbriimonadaceae</taxon>
        <taxon>Fimbriimonas</taxon>
    </lineage>
</organism>
<evidence type="ECO:0000256" key="1">
    <source>
        <dbReference type="ARBA" id="ARBA00003788"/>
    </source>
</evidence>
<dbReference type="InterPro" id="IPR015421">
    <property type="entry name" value="PyrdxlP-dep_Trfase_major"/>
</dbReference>
<dbReference type="PIRSF" id="PIRSF006815">
    <property type="entry name" value="GcvPA"/>
    <property type="match status" value="1"/>
</dbReference>
<dbReference type="HAMAP" id="MF_00712">
    <property type="entry name" value="GcvPA"/>
    <property type="match status" value="1"/>
</dbReference>
<proteinExistence type="inferred from homology"/>
<reference evidence="6" key="1">
    <citation type="submission" date="2020-07" db="EMBL/GenBank/DDBJ databases">
        <title>Huge and variable diversity of episymbiotic CPR bacteria and DPANN archaea in groundwater ecosystems.</title>
        <authorList>
            <person name="He C.Y."/>
            <person name="Keren R."/>
            <person name="Whittaker M."/>
            <person name="Farag I.F."/>
            <person name="Doudna J."/>
            <person name="Cate J.H.D."/>
            <person name="Banfield J.F."/>
        </authorList>
    </citation>
    <scope>NUCLEOTIDE SEQUENCE</scope>
    <source>
        <strain evidence="6">NC_groundwater_17_Pr7_B-0.1um_64_12</strain>
    </source>
</reference>
<keyword evidence="2 4" id="KW-0560">Oxidoreductase</keyword>
<dbReference type="GO" id="GO:0004375">
    <property type="term" value="F:glycine dehydrogenase (decarboxylating) activity"/>
    <property type="evidence" value="ECO:0007669"/>
    <property type="project" value="UniProtKB-EC"/>
</dbReference>
<evidence type="ECO:0000256" key="4">
    <source>
        <dbReference type="HAMAP-Rule" id="MF_00712"/>
    </source>
</evidence>
<feature type="domain" description="Glycine cleavage system P-protein N-terminal" evidence="5">
    <location>
        <begin position="3"/>
        <end position="435"/>
    </location>
</feature>
<evidence type="ECO:0000313" key="7">
    <source>
        <dbReference type="Proteomes" id="UP000727962"/>
    </source>
</evidence>
<dbReference type="GO" id="GO:0009116">
    <property type="term" value="P:nucleoside metabolic process"/>
    <property type="evidence" value="ECO:0007669"/>
    <property type="project" value="InterPro"/>
</dbReference>
<dbReference type="SUPFAM" id="SSF53383">
    <property type="entry name" value="PLP-dependent transferases"/>
    <property type="match status" value="1"/>
</dbReference>
<dbReference type="PANTHER" id="PTHR42806">
    <property type="entry name" value="GLYCINE CLEAVAGE SYSTEM P-PROTEIN"/>
    <property type="match status" value="1"/>
</dbReference>
<dbReference type="InterPro" id="IPR020581">
    <property type="entry name" value="GDC_P"/>
</dbReference>
<dbReference type="CDD" id="cd00613">
    <property type="entry name" value="GDC-P"/>
    <property type="match status" value="1"/>
</dbReference>
<sequence length="445" mass="47831">MPYIPHTDADRREMLATIGAPSIDHLFREIPAGLRVAPGSLDLPPALDEARLIDHLADLARSNRHMGVLDCFLGAGIYDRYTPALVGALISRGEFLTAYTPYQPELSQGFLQTIYEFQSMIAELYGMDVANASMYDGATALAEAAILASGVKGRHKIYASAAIHPHYRQVLETYCWAMDLQVETLPAPDGVTEGWSGVGEDAAAILVQHPNFYGVLEDLAAVRSAADRAGSLMVVSADPVAMALVKPPGEYGADIVVGEGQPIGVPMGLGGPLVGLFTCRQEHVRRIPGRIVGRTSDHDGNPGYVMTLRTREQDIRREKATSNICTNEALMALATTIALCALGKNGLRQVAEGSVRNTQYAIKALAEAGGKLRFPGGKVFCEFVLELPKDAEAVRDRLLERDILAGLPLGAYDARLANCLLVAVTEVRTKAQIDHYAAALKEVLA</sequence>
<dbReference type="NCBIfam" id="NF001696">
    <property type="entry name" value="PRK00451.1"/>
    <property type="match status" value="1"/>
</dbReference>
<evidence type="ECO:0000256" key="2">
    <source>
        <dbReference type="ARBA" id="ARBA00023002"/>
    </source>
</evidence>
<evidence type="ECO:0000259" key="5">
    <source>
        <dbReference type="Pfam" id="PF02347"/>
    </source>
</evidence>
<dbReference type="Pfam" id="PF02347">
    <property type="entry name" value="GDC-P"/>
    <property type="match status" value="1"/>
</dbReference>